<evidence type="ECO:0000313" key="3">
    <source>
        <dbReference type="Proteomes" id="UP001321748"/>
    </source>
</evidence>
<proteinExistence type="predicted"/>
<organism evidence="2 3">
    <name type="scientific">Bombiscardovia apis</name>
    <dbReference type="NCBI Taxonomy" id="2932182"/>
    <lineage>
        <taxon>Bacteria</taxon>
        <taxon>Bacillati</taxon>
        <taxon>Actinomycetota</taxon>
        <taxon>Actinomycetes</taxon>
        <taxon>Bifidobacteriales</taxon>
        <taxon>Bifidobacteriaceae</taxon>
        <taxon>Bombiscardovia</taxon>
    </lineage>
</organism>
<protein>
    <submittedName>
        <fullName evidence="2">Uncharacterized protein</fullName>
    </submittedName>
</protein>
<sequence>MQQSLLSGFILGGTAGLFPLVCSGVIAIIHRPHMWFVDGTLNEYNYPLIDKESWVYGFYQQNQIALMLVTFVYVFILSGLFADIAVAVSFFTKKRYIEVIAPFVLVLALHIIVSNSTQISLYGLSHINFLKYGVAFTDRGPNELGAALTLPVLAGITAVLYSRKQAQDVL</sequence>
<evidence type="ECO:0000256" key="1">
    <source>
        <dbReference type="SAM" id="Phobius"/>
    </source>
</evidence>
<keyword evidence="1" id="KW-0472">Membrane</keyword>
<accession>A0ABM8BCR5</accession>
<gene>
    <name evidence="2" type="ORF">KIMH_07860</name>
</gene>
<evidence type="ECO:0000313" key="2">
    <source>
        <dbReference type="EMBL" id="BDR54675.1"/>
    </source>
</evidence>
<dbReference type="EMBL" id="AP026800">
    <property type="protein sequence ID" value="BDR54675.1"/>
    <property type="molecule type" value="Genomic_DNA"/>
</dbReference>
<reference evidence="2 3" key="1">
    <citation type="journal article" date="2023" name="Microbiol. Spectr.">
        <title>Symbiosis of Carpenter Bees with Uncharacterized Lactic Acid Bacteria Showing NAD Auxotrophy.</title>
        <authorList>
            <person name="Kawasaki S."/>
            <person name="Ozawa K."/>
            <person name="Mori T."/>
            <person name="Yamamoto A."/>
            <person name="Ito M."/>
            <person name="Ohkuma M."/>
            <person name="Sakamoto M."/>
            <person name="Matsutani M."/>
        </authorList>
    </citation>
    <scope>NUCLEOTIDE SEQUENCE [LARGE SCALE GENOMIC DNA]</scope>
    <source>
        <strain evidence="2 3">KimH</strain>
    </source>
</reference>
<feature type="transmembrane region" description="Helical" evidence="1">
    <location>
        <begin position="7"/>
        <end position="29"/>
    </location>
</feature>
<keyword evidence="3" id="KW-1185">Reference proteome</keyword>
<feature type="transmembrane region" description="Helical" evidence="1">
    <location>
        <begin position="103"/>
        <end position="124"/>
    </location>
</feature>
<feature type="transmembrane region" description="Helical" evidence="1">
    <location>
        <begin position="144"/>
        <end position="161"/>
    </location>
</feature>
<name>A0ABM8BCR5_9BIFI</name>
<keyword evidence="1" id="KW-1133">Transmembrane helix</keyword>
<dbReference type="Proteomes" id="UP001321748">
    <property type="component" value="Chromosome"/>
</dbReference>
<feature type="transmembrane region" description="Helical" evidence="1">
    <location>
        <begin position="64"/>
        <end position="91"/>
    </location>
</feature>
<keyword evidence="1" id="KW-0812">Transmembrane</keyword>